<accession>A0ABU7JBF1</accession>
<reference evidence="2 3" key="1">
    <citation type="submission" date="2023-06" db="EMBL/GenBank/DDBJ databases">
        <title>Alkalimonas sp., MEB004 an alkaliphilic bacterium isolated from Lonar Lake, India.</title>
        <authorList>
            <person name="Joshi A."/>
            <person name="Thite S."/>
        </authorList>
    </citation>
    <scope>NUCLEOTIDE SEQUENCE [LARGE SCALE GENOMIC DNA]</scope>
    <source>
        <strain evidence="2 3">MEB004</strain>
    </source>
</reference>
<dbReference type="SUPFAM" id="SSF81301">
    <property type="entry name" value="Nucleotidyltransferase"/>
    <property type="match status" value="1"/>
</dbReference>
<dbReference type="InterPro" id="IPR041633">
    <property type="entry name" value="Polbeta"/>
</dbReference>
<dbReference type="Gene3D" id="3.30.460.10">
    <property type="entry name" value="Beta Polymerase, domain 2"/>
    <property type="match status" value="1"/>
</dbReference>
<evidence type="ECO:0000313" key="2">
    <source>
        <dbReference type="EMBL" id="MEE2023014.1"/>
    </source>
</evidence>
<feature type="domain" description="Polymerase beta nucleotidyltransferase" evidence="1">
    <location>
        <begin position="14"/>
        <end position="100"/>
    </location>
</feature>
<evidence type="ECO:0000313" key="3">
    <source>
        <dbReference type="Proteomes" id="UP001339167"/>
    </source>
</evidence>
<dbReference type="InterPro" id="IPR043519">
    <property type="entry name" value="NT_sf"/>
</dbReference>
<dbReference type="CDD" id="cd05403">
    <property type="entry name" value="NT_KNTase_like"/>
    <property type="match status" value="1"/>
</dbReference>
<organism evidence="2 3">
    <name type="scientific">Alkalimonas mucilaginosa</name>
    <dbReference type="NCBI Taxonomy" id="3057676"/>
    <lineage>
        <taxon>Bacteria</taxon>
        <taxon>Pseudomonadati</taxon>
        <taxon>Pseudomonadota</taxon>
        <taxon>Gammaproteobacteria</taxon>
        <taxon>Alkalimonas</taxon>
    </lineage>
</organism>
<dbReference type="Pfam" id="PF18765">
    <property type="entry name" value="Polbeta"/>
    <property type="match status" value="1"/>
</dbReference>
<dbReference type="RefSeq" id="WP_330086368.1">
    <property type="nucleotide sequence ID" value="NZ_JAUGZK010000001.1"/>
</dbReference>
<comment type="caution">
    <text evidence="2">The sequence shown here is derived from an EMBL/GenBank/DDBJ whole genome shotgun (WGS) entry which is preliminary data.</text>
</comment>
<keyword evidence="3" id="KW-1185">Reference proteome</keyword>
<gene>
    <name evidence="2" type="ORF">QWF21_02060</name>
</gene>
<protein>
    <submittedName>
        <fullName evidence="2">Nucleotidyltransferase domain-containing protein</fullName>
    </submittedName>
</protein>
<evidence type="ECO:0000259" key="1">
    <source>
        <dbReference type="Pfam" id="PF18765"/>
    </source>
</evidence>
<name>A0ABU7JBF1_9GAMM</name>
<dbReference type="Proteomes" id="UP001339167">
    <property type="component" value="Unassembled WGS sequence"/>
</dbReference>
<proteinExistence type="predicted"/>
<dbReference type="EMBL" id="JAUGZK010000001">
    <property type="protein sequence ID" value="MEE2023014.1"/>
    <property type="molecule type" value="Genomic_DNA"/>
</dbReference>
<sequence>MSFGLPADTIQCMQQVFARYPAIEEVVIYGSRAEGNFRPGSDIDLTLKGPELDATLLSKLLTELDELNTPYLMDVSIYHQLQAQDLIEHIQAVGQVFYRRH</sequence>